<evidence type="ECO:0000256" key="3">
    <source>
        <dbReference type="ARBA" id="ARBA00025776"/>
    </source>
</evidence>
<dbReference type="PROSITE" id="PS50093">
    <property type="entry name" value="PKD"/>
    <property type="match status" value="1"/>
</dbReference>
<sequence>LVLFKPFSLLRNTRLHSPKSRFTRYPSWNMKMDPVWKDEDPRYKDSWKGGKVKFIVGNDAPTLTGANVTFTIELQFPHNQKVTPDGEVVWAENCTVNGTNFHQSEPVYPAQNMDWNDVFPDGTPFKKGGDKPPAYVFVWKTWGKYWQVSDGPSSSLTIGTDNVPLGSYIVDIVIYHYRSHEKFIPLGYASTQFSITDQIPFAVSMTQVNDINEADLSFVQNRAIAFTISLHDPSEYLSDTDITYNWDFGDSSGALISRELTVTHTYIVAGGFKPQVVVQAVIPDKACATPAGVNPTGNDVTIGPANPAGTTGHSHLETATGQAPVGIVVKREANDKPKDDDCVIYRYGSFCTGIDIVGNLPTEVCTVVSDADCFMPIHTMCNTVAPSNECQLVLRHFFNDSGIFCINVSMTNDVSLAVTSAKYSVTVGMYRKMSALHICLATRFKAYLPLKEESVVGSTSQSSESSPGWSSGPLLFWNLLSRLDLIENSPLLDDRLV</sequence>
<dbReference type="InterPro" id="IPR022409">
    <property type="entry name" value="PKD/Chitinase_dom"/>
</dbReference>
<dbReference type="SUPFAM" id="SSF49299">
    <property type="entry name" value="PKD domain"/>
    <property type="match status" value="1"/>
</dbReference>
<protein>
    <submittedName>
        <fullName evidence="5">Premelanosome protein b</fullName>
    </submittedName>
</protein>
<dbReference type="InterPro" id="IPR046846">
    <property type="entry name" value="PKAT_KLD"/>
</dbReference>
<evidence type="ECO:0000256" key="1">
    <source>
        <dbReference type="ARBA" id="ARBA00022729"/>
    </source>
</evidence>
<dbReference type="InterPro" id="IPR013783">
    <property type="entry name" value="Ig-like_fold"/>
</dbReference>
<dbReference type="Pfam" id="PF26141">
    <property type="entry name" value="PMEL_NMB_N"/>
    <property type="match status" value="1"/>
</dbReference>
<keyword evidence="2" id="KW-0325">Glycoprotein</keyword>
<evidence type="ECO:0000256" key="2">
    <source>
        <dbReference type="ARBA" id="ARBA00023180"/>
    </source>
</evidence>
<dbReference type="Ensembl" id="ENSOKIT00005101322.1">
    <property type="protein sequence ID" value="ENSOKIP00005094762.1"/>
    <property type="gene ID" value="ENSOKIG00005041373.1"/>
</dbReference>
<evidence type="ECO:0000259" key="4">
    <source>
        <dbReference type="PROSITE" id="PS50093"/>
    </source>
</evidence>
<dbReference type="SMART" id="SM00089">
    <property type="entry name" value="PKD"/>
    <property type="match status" value="1"/>
</dbReference>
<dbReference type="Pfam" id="PF20433">
    <property type="entry name" value="PKAT_KLD"/>
    <property type="match status" value="1"/>
</dbReference>
<dbReference type="InterPro" id="IPR045219">
    <property type="entry name" value="PKAT"/>
</dbReference>
<dbReference type="Pfam" id="PF00801">
    <property type="entry name" value="PKD"/>
    <property type="match status" value="1"/>
</dbReference>
<evidence type="ECO:0000313" key="5">
    <source>
        <dbReference type="Ensembl" id="ENSOKIP00005094762.1"/>
    </source>
</evidence>
<dbReference type="GO" id="GO:0005886">
    <property type="term" value="C:plasma membrane"/>
    <property type="evidence" value="ECO:0007669"/>
    <property type="project" value="TreeGrafter"/>
</dbReference>
<dbReference type="GO" id="GO:0032438">
    <property type="term" value="P:melanosome organization"/>
    <property type="evidence" value="ECO:0007669"/>
    <property type="project" value="TreeGrafter"/>
</dbReference>
<dbReference type="InterPro" id="IPR035986">
    <property type="entry name" value="PKD_dom_sf"/>
</dbReference>
<feature type="domain" description="PKD" evidence="4">
    <location>
        <begin position="238"/>
        <end position="278"/>
    </location>
</feature>
<organism evidence="5 6">
    <name type="scientific">Oncorhynchus kisutch</name>
    <name type="common">Coho salmon</name>
    <name type="synonym">Salmo kisutch</name>
    <dbReference type="NCBI Taxonomy" id="8019"/>
    <lineage>
        <taxon>Eukaryota</taxon>
        <taxon>Metazoa</taxon>
        <taxon>Chordata</taxon>
        <taxon>Craniata</taxon>
        <taxon>Vertebrata</taxon>
        <taxon>Euteleostomi</taxon>
        <taxon>Actinopterygii</taxon>
        <taxon>Neopterygii</taxon>
        <taxon>Teleostei</taxon>
        <taxon>Protacanthopterygii</taxon>
        <taxon>Salmoniformes</taxon>
        <taxon>Salmonidae</taxon>
        <taxon>Salmoninae</taxon>
        <taxon>Oncorhynchus</taxon>
    </lineage>
</organism>
<proteinExistence type="inferred from homology"/>
<dbReference type="GeneTree" id="ENSGT00950000183188"/>
<keyword evidence="1" id="KW-0732">Signal</keyword>
<dbReference type="Gene3D" id="2.60.40.10">
    <property type="entry name" value="Immunoglobulins"/>
    <property type="match status" value="1"/>
</dbReference>
<evidence type="ECO:0000313" key="6">
    <source>
        <dbReference type="Proteomes" id="UP000694557"/>
    </source>
</evidence>
<accession>A0A8C7K3Z4</accession>
<gene>
    <name evidence="5" type="primary">LOC109908281</name>
</gene>
<dbReference type="Proteomes" id="UP000694557">
    <property type="component" value="Unassembled WGS sequence"/>
</dbReference>
<reference evidence="5" key="1">
    <citation type="submission" date="2025-08" db="UniProtKB">
        <authorList>
            <consortium name="Ensembl"/>
        </authorList>
    </citation>
    <scope>IDENTIFICATION</scope>
</reference>
<dbReference type="AlphaFoldDB" id="A0A8C7K3Z4"/>
<dbReference type="PANTHER" id="PTHR11861">
    <property type="entry name" value="MELANOCYTE PROTEIN PMEL 17-RELATED"/>
    <property type="match status" value="1"/>
</dbReference>
<keyword evidence="6" id="KW-1185">Reference proteome</keyword>
<dbReference type="PANTHER" id="PTHR11861:SF12">
    <property type="entry name" value="MELANOCYTE PROTEIN PMEL 17 PRECURSOR"/>
    <property type="match status" value="1"/>
</dbReference>
<dbReference type="InterPro" id="IPR000601">
    <property type="entry name" value="PKD_dom"/>
</dbReference>
<dbReference type="GO" id="GO:0042470">
    <property type="term" value="C:melanosome"/>
    <property type="evidence" value="ECO:0007669"/>
    <property type="project" value="TreeGrafter"/>
</dbReference>
<dbReference type="FunFam" id="2.60.40.10:FF:001512">
    <property type="entry name" value="Premelanosome protein a"/>
    <property type="match status" value="1"/>
</dbReference>
<reference evidence="5" key="2">
    <citation type="submission" date="2025-09" db="UniProtKB">
        <authorList>
            <consortium name="Ensembl"/>
        </authorList>
    </citation>
    <scope>IDENTIFICATION</scope>
</reference>
<dbReference type="CDD" id="cd00146">
    <property type="entry name" value="PKD"/>
    <property type="match status" value="1"/>
</dbReference>
<dbReference type="InterPro" id="IPR059017">
    <property type="entry name" value="PMEL_NMB_N"/>
</dbReference>
<name>A0A8C7K3Z4_ONCKI</name>
<comment type="similarity">
    <text evidence="3">Belongs to the PMEL/NMB family.</text>
</comment>